<proteinExistence type="predicted"/>
<dbReference type="PATRIC" id="fig|1120925.3.peg.370"/>
<dbReference type="Proteomes" id="UP000018460">
    <property type="component" value="Unassembled WGS sequence"/>
</dbReference>
<accession>N9DTF3</accession>
<keyword evidence="3" id="KW-1185">Reference proteome</keyword>
<dbReference type="EMBL" id="APQD01000003">
    <property type="protein sequence ID" value="ENV83930.1"/>
    <property type="molecule type" value="Genomic_DNA"/>
</dbReference>
<keyword evidence="1" id="KW-0812">Transmembrane</keyword>
<dbReference type="AlphaFoldDB" id="N9DTF3"/>
<evidence type="ECO:0000256" key="1">
    <source>
        <dbReference type="SAM" id="Phobius"/>
    </source>
</evidence>
<dbReference type="PROSITE" id="PS51257">
    <property type="entry name" value="PROKAR_LIPOPROTEIN"/>
    <property type="match status" value="1"/>
</dbReference>
<evidence type="ECO:0000313" key="2">
    <source>
        <dbReference type="EMBL" id="ENV83930.1"/>
    </source>
</evidence>
<comment type="caution">
    <text evidence="2">The sequence shown here is derived from an EMBL/GenBank/DDBJ whole genome shotgun (WGS) entry which is preliminary data.</text>
</comment>
<feature type="transmembrane region" description="Helical" evidence="1">
    <location>
        <begin position="30"/>
        <end position="48"/>
    </location>
</feature>
<keyword evidence="1" id="KW-0472">Membrane</keyword>
<gene>
    <name evidence="2" type="ORF">F941_00336</name>
</gene>
<evidence type="ECO:0008006" key="4">
    <source>
        <dbReference type="Google" id="ProtNLM"/>
    </source>
</evidence>
<name>N9DTF3_9GAMM</name>
<sequence>MKIKLLYAILGIFTLFSISCLILGFYNADLIFIAAGVLLSSASGLLFLEMKKILSNPFEKG</sequence>
<reference evidence="2 3" key="1">
    <citation type="submission" date="2013-02" db="EMBL/GenBank/DDBJ databases">
        <title>The Genome Sequence of Acinetobacter bouvetii CIP 107468.</title>
        <authorList>
            <consortium name="The Broad Institute Genome Sequencing Platform"/>
            <consortium name="The Broad Institute Genome Sequencing Center for Infectious Disease"/>
            <person name="Cerqueira G."/>
            <person name="Feldgarden M."/>
            <person name="Courvalin P."/>
            <person name="Perichon B."/>
            <person name="Grillot-Courvalin C."/>
            <person name="Clermont D."/>
            <person name="Rocha E."/>
            <person name="Yoon E.-J."/>
            <person name="Nemec A."/>
            <person name="Walker B."/>
            <person name="Young S.K."/>
            <person name="Zeng Q."/>
            <person name="Gargeya S."/>
            <person name="Fitzgerald M."/>
            <person name="Haas B."/>
            <person name="Abouelleil A."/>
            <person name="Alvarado L."/>
            <person name="Arachchi H.M."/>
            <person name="Berlin A.M."/>
            <person name="Chapman S.B."/>
            <person name="Dewar J."/>
            <person name="Goldberg J."/>
            <person name="Griggs A."/>
            <person name="Gujja S."/>
            <person name="Hansen M."/>
            <person name="Howarth C."/>
            <person name="Imamovic A."/>
            <person name="Larimer J."/>
            <person name="McCowan C."/>
            <person name="Murphy C."/>
            <person name="Neiman D."/>
            <person name="Pearson M."/>
            <person name="Priest M."/>
            <person name="Roberts A."/>
            <person name="Saif S."/>
            <person name="Shea T."/>
            <person name="Sisk P."/>
            <person name="Sykes S."/>
            <person name="Wortman J."/>
            <person name="Nusbaum C."/>
            <person name="Birren B."/>
        </authorList>
    </citation>
    <scope>NUCLEOTIDE SEQUENCE [LARGE SCALE GENOMIC DNA]</scope>
    <source>
        <strain evidence="2 3">CIP 107468</strain>
    </source>
</reference>
<keyword evidence="1" id="KW-1133">Transmembrane helix</keyword>
<feature type="transmembrane region" description="Helical" evidence="1">
    <location>
        <begin position="5"/>
        <end position="24"/>
    </location>
</feature>
<protein>
    <recommendedName>
        <fullName evidence="4">Lipoprotein</fullName>
    </recommendedName>
</protein>
<evidence type="ECO:0000313" key="3">
    <source>
        <dbReference type="Proteomes" id="UP000018460"/>
    </source>
</evidence>
<organism evidence="2 3">
    <name type="scientific">Acinetobacter bouvetii DSM 14964 = CIP 107468</name>
    <dbReference type="NCBI Taxonomy" id="1120925"/>
    <lineage>
        <taxon>Bacteria</taxon>
        <taxon>Pseudomonadati</taxon>
        <taxon>Pseudomonadota</taxon>
        <taxon>Gammaproteobacteria</taxon>
        <taxon>Moraxellales</taxon>
        <taxon>Moraxellaceae</taxon>
        <taxon>Acinetobacter</taxon>
    </lineage>
</organism>